<dbReference type="Gene3D" id="1.20.120.1900">
    <property type="entry name" value="Gamma-tubulin complex, C-terminal domain"/>
    <property type="match status" value="1"/>
</dbReference>
<proteinExistence type="inferred from homology"/>
<dbReference type="STRING" id="32264.T1L1I9"/>
<dbReference type="AlphaFoldDB" id="T1L1I9"/>
<evidence type="ECO:0000256" key="1">
    <source>
        <dbReference type="ARBA" id="ARBA00004245"/>
    </source>
</evidence>
<comment type="similarity">
    <text evidence="2">Belongs to the TUBGCP family.</text>
</comment>
<comment type="subcellular location">
    <subcellularLocation>
        <location evidence="1">Cytoplasm</location>
        <location evidence="1">Cytoskeleton</location>
    </subcellularLocation>
</comment>
<keyword evidence="5" id="KW-0206">Cytoskeleton</keyword>
<dbReference type="GO" id="GO:0000278">
    <property type="term" value="P:mitotic cell cycle"/>
    <property type="evidence" value="ECO:0007669"/>
    <property type="project" value="TreeGrafter"/>
</dbReference>
<gene>
    <name evidence="8" type="primary">107369395</name>
</gene>
<feature type="domain" description="Gamma tubulin complex component protein N-terminal" evidence="7">
    <location>
        <begin position="222"/>
        <end position="526"/>
    </location>
</feature>
<dbReference type="OMA" id="MRMMSVC"/>
<evidence type="ECO:0000313" key="8">
    <source>
        <dbReference type="EnsemblMetazoa" id="tetur31g01920.1"/>
    </source>
</evidence>
<dbReference type="GO" id="GO:0000922">
    <property type="term" value="C:spindle pole"/>
    <property type="evidence" value="ECO:0007669"/>
    <property type="project" value="InterPro"/>
</dbReference>
<dbReference type="GO" id="GO:0007020">
    <property type="term" value="P:microtubule nucleation"/>
    <property type="evidence" value="ECO:0007669"/>
    <property type="project" value="InterPro"/>
</dbReference>
<evidence type="ECO:0000259" key="7">
    <source>
        <dbReference type="Pfam" id="PF17681"/>
    </source>
</evidence>
<dbReference type="eggNOG" id="KOG2000">
    <property type="taxonomic scope" value="Eukaryota"/>
</dbReference>
<dbReference type="InterPro" id="IPR042241">
    <property type="entry name" value="GCP_C_sf"/>
</dbReference>
<dbReference type="GO" id="GO:0000930">
    <property type="term" value="C:gamma-tubulin complex"/>
    <property type="evidence" value="ECO:0007669"/>
    <property type="project" value="TreeGrafter"/>
</dbReference>
<protein>
    <submittedName>
        <fullName evidence="8">Uncharacterized protein</fullName>
    </submittedName>
</protein>
<dbReference type="EMBL" id="CAEY01000900">
    <property type="status" value="NOT_ANNOTATED_CDS"/>
    <property type="molecule type" value="Genomic_DNA"/>
</dbReference>
<dbReference type="InterPro" id="IPR007259">
    <property type="entry name" value="GCP"/>
</dbReference>
<reference evidence="9" key="1">
    <citation type="submission" date="2011-08" db="EMBL/GenBank/DDBJ databases">
        <authorList>
            <person name="Rombauts S."/>
        </authorList>
    </citation>
    <scope>NUCLEOTIDE SEQUENCE</scope>
    <source>
        <strain evidence="9">London</strain>
    </source>
</reference>
<dbReference type="GO" id="GO:0051225">
    <property type="term" value="P:spindle assembly"/>
    <property type="evidence" value="ECO:0007669"/>
    <property type="project" value="TreeGrafter"/>
</dbReference>
<accession>T1L1I9</accession>
<dbReference type="InterPro" id="IPR040457">
    <property type="entry name" value="GCP_C"/>
</dbReference>
<dbReference type="Proteomes" id="UP000015104">
    <property type="component" value="Unassembled WGS sequence"/>
</dbReference>
<organism evidence="8 9">
    <name type="scientific">Tetranychus urticae</name>
    <name type="common">Two-spotted spider mite</name>
    <dbReference type="NCBI Taxonomy" id="32264"/>
    <lineage>
        <taxon>Eukaryota</taxon>
        <taxon>Metazoa</taxon>
        <taxon>Ecdysozoa</taxon>
        <taxon>Arthropoda</taxon>
        <taxon>Chelicerata</taxon>
        <taxon>Arachnida</taxon>
        <taxon>Acari</taxon>
        <taxon>Acariformes</taxon>
        <taxon>Trombidiformes</taxon>
        <taxon>Prostigmata</taxon>
        <taxon>Eleutherengona</taxon>
        <taxon>Raphignathae</taxon>
        <taxon>Tetranychoidea</taxon>
        <taxon>Tetranychidae</taxon>
        <taxon>Tetranychus</taxon>
    </lineage>
</organism>
<evidence type="ECO:0000256" key="4">
    <source>
        <dbReference type="ARBA" id="ARBA00022701"/>
    </source>
</evidence>
<evidence type="ECO:0000256" key="3">
    <source>
        <dbReference type="ARBA" id="ARBA00022490"/>
    </source>
</evidence>
<dbReference type="EnsemblMetazoa" id="tetur31g01920.1">
    <property type="protein sequence ID" value="tetur31g01920.1"/>
    <property type="gene ID" value="tetur31g01920"/>
</dbReference>
<evidence type="ECO:0000256" key="2">
    <source>
        <dbReference type="ARBA" id="ARBA00010337"/>
    </source>
</evidence>
<keyword evidence="3" id="KW-0963">Cytoplasm</keyword>
<evidence type="ECO:0000259" key="6">
    <source>
        <dbReference type="Pfam" id="PF04130"/>
    </source>
</evidence>
<dbReference type="GO" id="GO:0005874">
    <property type="term" value="C:microtubule"/>
    <property type="evidence" value="ECO:0007669"/>
    <property type="project" value="UniProtKB-KW"/>
</dbReference>
<feature type="domain" description="Gamma tubulin complex component C-terminal" evidence="6">
    <location>
        <begin position="531"/>
        <end position="856"/>
    </location>
</feature>
<dbReference type="Pfam" id="PF17681">
    <property type="entry name" value="GCP_N_terminal"/>
    <property type="match status" value="1"/>
</dbReference>
<keyword evidence="4" id="KW-0493">Microtubule</keyword>
<keyword evidence="9" id="KW-1185">Reference proteome</keyword>
<dbReference type="GO" id="GO:0051011">
    <property type="term" value="F:microtubule minus-end binding"/>
    <property type="evidence" value="ECO:0007669"/>
    <property type="project" value="TreeGrafter"/>
</dbReference>
<dbReference type="GO" id="GO:0031122">
    <property type="term" value="P:cytoplasmic microtubule organization"/>
    <property type="evidence" value="ECO:0007669"/>
    <property type="project" value="TreeGrafter"/>
</dbReference>
<dbReference type="GO" id="GO:0051321">
    <property type="term" value="P:meiotic cell cycle"/>
    <property type="evidence" value="ECO:0007669"/>
    <property type="project" value="TreeGrafter"/>
</dbReference>
<name>T1L1I9_TETUR</name>
<evidence type="ECO:0000256" key="5">
    <source>
        <dbReference type="ARBA" id="ARBA00023212"/>
    </source>
</evidence>
<reference evidence="8" key="2">
    <citation type="submission" date="2015-06" db="UniProtKB">
        <authorList>
            <consortium name="EnsemblMetazoa"/>
        </authorList>
    </citation>
    <scope>IDENTIFICATION</scope>
</reference>
<dbReference type="PANTHER" id="PTHR19302:SF14">
    <property type="entry name" value="GAMMA-TUBULIN COMPLEX COMPONENT 3"/>
    <property type="match status" value="1"/>
</dbReference>
<dbReference type="GO" id="GO:0043015">
    <property type="term" value="F:gamma-tubulin binding"/>
    <property type="evidence" value="ECO:0007669"/>
    <property type="project" value="InterPro"/>
</dbReference>
<dbReference type="InterPro" id="IPR041470">
    <property type="entry name" value="GCP_N"/>
</dbReference>
<dbReference type="KEGG" id="tut:107369395"/>
<sequence length="886" mass="103791">MAESKVENVLELPSLVYRLCSKLTPFNTDKVSKIYSTTMTLLSNDNQQMNLDDSDEFYVIEKIKKLLVRNMKESDALRFEELYYKLKRVGTCKNPIAMAVFLYEMSTLNKNKDDKLNLLCQDIPNIFNHGNNCNGNGFYNTIPGMPMDYVNGNHSRKHSPVAPIPPDLITAFDDTNHLPGHNQISGRGWLRTKGNTTRAQRPFSLQIDDRENKRAYSEIELLREILFAFQGLNGRILVQDPANDGRYKINSQYNIGVCERQMILRLTNIGWLFNKVNKYCEHTIKNDTLGYVCQSFASALQEEVQRYYRLITVIEQELHSYAMDLNAKCGLTLLRLQVYIYDSFYLLKILTNLIENCRNKRGGALIKEVHKYNQHGDPNVRSCMTRILRQVVLPIRQMLSQWIFHGEIDDPYKEFFIISSRPAPESQDPMWHEKYQLNRSMFPGFIDFEQGKKILATGKAVNLLKQVFEDTSCVAGYDILRKTFESTEVELLFNDNRRNGQEGEFQKLLTSAYHNTSEKALKLLFDSYHFMDHLKGLRKFMLLGQGDFIRHLMDLLVNELEKPAQNLKLLNLKSLLNSAIRATNAQFLDEDVTERVDVRFSDSLQETGWDIFTLDYQTSGPIKTILNAQIMKNYGSLFKYLWRSKRMEYVLVSIWKRQIIHARDTKIMPKLVPVFYISHILQAEMMHFIQQMQYYIEFEVMECSWDELIRKMESASDIDQLIEAQEHFLSTVISRSMLDAESQSLSEQLRAIYDMIIQFQSVQDNLFKAIDTELEERKKFDAQRRLTQENLELMTRKEMERRKNFDSHIIPDFKLKVQLLGKTYENMVQKFLLLLAVHQDADLRFLSFRLDFNEHYAKRNPRLETSFTYSKHRSSLDSSIIHIRSV</sequence>
<dbReference type="PANTHER" id="PTHR19302">
    <property type="entry name" value="GAMMA TUBULIN COMPLEX PROTEIN"/>
    <property type="match status" value="1"/>
</dbReference>
<dbReference type="Pfam" id="PF04130">
    <property type="entry name" value="GCP_C_terminal"/>
    <property type="match status" value="1"/>
</dbReference>
<dbReference type="HOGENOM" id="CLU_003736_5_0_1"/>
<evidence type="ECO:0000313" key="9">
    <source>
        <dbReference type="Proteomes" id="UP000015104"/>
    </source>
</evidence>
<dbReference type="OrthoDB" id="5860513at2759"/>